<dbReference type="GO" id="GO:0006506">
    <property type="term" value="P:GPI anchor biosynthetic process"/>
    <property type="evidence" value="ECO:0007669"/>
    <property type="project" value="UniProtKB-UniPathway"/>
</dbReference>
<dbReference type="Pfam" id="PF04188">
    <property type="entry name" value="Mannosyl_trans2"/>
    <property type="match status" value="1"/>
</dbReference>
<gene>
    <name evidence="13" type="ORF">OH76DRAFT_1348329</name>
</gene>
<evidence type="ECO:0000256" key="6">
    <source>
        <dbReference type="ARBA" id="ARBA00022676"/>
    </source>
</evidence>
<evidence type="ECO:0000256" key="5">
    <source>
        <dbReference type="ARBA" id="ARBA00022502"/>
    </source>
</evidence>
<dbReference type="PANTHER" id="PTHR12468">
    <property type="entry name" value="GPI MANNOSYLTRANSFERASE 2"/>
    <property type="match status" value="1"/>
</dbReference>
<feature type="transmembrane region" description="Helical" evidence="12">
    <location>
        <begin position="242"/>
        <end position="264"/>
    </location>
</feature>
<dbReference type="EMBL" id="KZ857398">
    <property type="protein sequence ID" value="RDX50768.1"/>
    <property type="molecule type" value="Genomic_DNA"/>
</dbReference>
<protein>
    <recommendedName>
        <fullName evidence="4 12">GPI mannosyltransferase 2</fullName>
        <ecNumber evidence="12">2.4.1.-</ecNumber>
    </recommendedName>
</protein>
<keyword evidence="8 12" id="KW-0812">Transmembrane</keyword>
<keyword evidence="9 12" id="KW-0256">Endoplasmic reticulum</keyword>
<keyword evidence="14" id="KW-1185">Reference proteome</keyword>
<dbReference type="PANTHER" id="PTHR12468:SF2">
    <property type="entry name" value="GPI MANNOSYLTRANSFERASE 2"/>
    <property type="match status" value="1"/>
</dbReference>
<feature type="transmembrane region" description="Helical" evidence="12">
    <location>
        <begin position="126"/>
        <end position="146"/>
    </location>
</feature>
<evidence type="ECO:0000313" key="13">
    <source>
        <dbReference type="EMBL" id="RDX50768.1"/>
    </source>
</evidence>
<dbReference type="AlphaFoldDB" id="A0A371DE22"/>
<feature type="transmembrane region" description="Helical" evidence="12">
    <location>
        <begin position="442"/>
        <end position="464"/>
    </location>
</feature>
<evidence type="ECO:0000256" key="2">
    <source>
        <dbReference type="ARBA" id="ARBA00004687"/>
    </source>
</evidence>
<dbReference type="GO" id="GO:0031501">
    <property type="term" value="C:mannosyltransferase complex"/>
    <property type="evidence" value="ECO:0007669"/>
    <property type="project" value="TreeGrafter"/>
</dbReference>
<evidence type="ECO:0000256" key="10">
    <source>
        <dbReference type="ARBA" id="ARBA00022989"/>
    </source>
</evidence>
<dbReference type="GO" id="GO:0005789">
    <property type="term" value="C:endoplasmic reticulum membrane"/>
    <property type="evidence" value="ECO:0007669"/>
    <property type="project" value="UniProtKB-SubCell"/>
</dbReference>
<evidence type="ECO:0000256" key="12">
    <source>
        <dbReference type="RuleBase" id="RU363112"/>
    </source>
</evidence>
<evidence type="ECO:0000256" key="11">
    <source>
        <dbReference type="ARBA" id="ARBA00023136"/>
    </source>
</evidence>
<dbReference type="InterPro" id="IPR007315">
    <property type="entry name" value="PIG-V/Gpi18"/>
</dbReference>
<sequence length="467" mass="51571">MSSAAKQRGLAPEANHRRVLAVASAAATVVTLILTVATAQLPLFDSSPSVVLPPPKDGRFSLRHALASAVLRWDAFHFVPIAKEGYTYENQWAFFPGTPFVIRIVGKLVDAAFSFLGAHPAPGWEGILLGSMISPVFSVLSVLRLYDLSLVHLNSCNAAFLAALLSLLPSSPVTLRLAGYSEPFFTYLSYTGMLFCARRQWLFAACSFMAACTFRSNGIFLAGFILWGMLVEPVLNRQKVRISIWRAVYAFLLSALTISPFVYFQYSAFQIFCADADEPAPWCSAFLPSIYTHVQSKYWNGGFMRYWIVSQIPNFVLAVPPLTLLFGFTSYYLRAALLPRLLDPFLGYSSRTVRISAPENNESGRKVDSQVDDAHNRSRPGAPLTLTPFLNPSIAPHAIHALLMSLLLLFASHTQIVLRQAASMPVLYWAAAWLLVEHPAVGRWWVGWSVAWGATSCVLWAAFLPPA</sequence>
<evidence type="ECO:0000313" key="14">
    <source>
        <dbReference type="Proteomes" id="UP000256964"/>
    </source>
</evidence>
<keyword evidence="6 12" id="KW-0328">Glycosyltransferase</keyword>
<feature type="transmembrane region" description="Helical" evidence="12">
    <location>
        <begin position="417"/>
        <end position="436"/>
    </location>
</feature>
<reference evidence="13 14" key="1">
    <citation type="journal article" date="2018" name="Biotechnol. Biofuels">
        <title>Integrative visual omics of the white-rot fungus Polyporus brumalis exposes the biotechnological potential of its oxidative enzymes for delignifying raw plant biomass.</title>
        <authorList>
            <person name="Miyauchi S."/>
            <person name="Rancon A."/>
            <person name="Drula E."/>
            <person name="Hage H."/>
            <person name="Chaduli D."/>
            <person name="Favel A."/>
            <person name="Grisel S."/>
            <person name="Henrissat B."/>
            <person name="Herpoel-Gimbert I."/>
            <person name="Ruiz-Duenas F.J."/>
            <person name="Chevret D."/>
            <person name="Hainaut M."/>
            <person name="Lin J."/>
            <person name="Wang M."/>
            <person name="Pangilinan J."/>
            <person name="Lipzen A."/>
            <person name="Lesage-Meessen L."/>
            <person name="Navarro D."/>
            <person name="Riley R."/>
            <person name="Grigoriev I.V."/>
            <person name="Zhou S."/>
            <person name="Raouche S."/>
            <person name="Rosso M.N."/>
        </authorList>
    </citation>
    <scope>NUCLEOTIDE SEQUENCE [LARGE SCALE GENOMIC DNA]</scope>
    <source>
        <strain evidence="13 14">BRFM 1820</strain>
    </source>
</reference>
<dbReference type="EC" id="2.4.1.-" evidence="12"/>
<organism evidence="13 14">
    <name type="scientific">Lentinus brumalis</name>
    <dbReference type="NCBI Taxonomy" id="2498619"/>
    <lineage>
        <taxon>Eukaryota</taxon>
        <taxon>Fungi</taxon>
        <taxon>Dikarya</taxon>
        <taxon>Basidiomycota</taxon>
        <taxon>Agaricomycotina</taxon>
        <taxon>Agaricomycetes</taxon>
        <taxon>Polyporales</taxon>
        <taxon>Polyporaceae</taxon>
        <taxon>Lentinus</taxon>
    </lineage>
</organism>
<name>A0A371DE22_9APHY</name>
<feature type="transmembrane region" description="Helical" evidence="12">
    <location>
        <begin position="394"/>
        <end position="410"/>
    </location>
</feature>
<accession>A0A371DE22</accession>
<evidence type="ECO:0000256" key="1">
    <source>
        <dbReference type="ARBA" id="ARBA00004477"/>
    </source>
</evidence>
<evidence type="ECO:0000256" key="9">
    <source>
        <dbReference type="ARBA" id="ARBA00022824"/>
    </source>
</evidence>
<keyword evidence="5 12" id="KW-0337">GPI-anchor biosynthesis</keyword>
<feature type="transmembrane region" description="Helical" evidence="12">
    <location>
        <begin position="201"/>
        <end position="230"/>
    </location>
</feature>
<feature type="transmembrane region" description="Helical" evidence="12">
    <location>
        <begin position="158"/>
        <end position="180"/>
    </location>
</feature>
<dbReference type="GO" id="GO:0000009">
    <property type="term" value="F:alpha-1,6-mannosyltransferase activity"/>
    <property type="evidence" value="ECO:0007669"/>
    <property type="project" value="InterPro"/>
</dbReference>
<comment type="subcellular location">
    <subcellularLocation>
        <location evidence="1 12">Endoplasmic reticulum membrane</location>
        <topology evidence="1 12">Multi-pass membrane protein</topology>
    </subcellularLocation>
</comment>
<feature type="transmembrane region" description="Helical" evidence="12">
    <location>
        <begin position="314"/>
        <end position="333"/>
    </location>
</feature>
<keyword evidence="7 12" id="KW-0808">Transferase</keyword>
<comment type="pathway">
    <text evidence="2 12">Glycolipid biosynthesis; glycosylphosphatidylinositol-anchor biosynthesis.</text>
</comment>
<dbReference type="UniPathway" id="UPA00196"/>
<evidence type="ECO:0000256" key="3">
    <source>
        <dbReference type="ARBA" id="ARBA00008698"/>
    </source>
</evidence>
<dbReference type="Proteomes" id="UP000256964">
    <property type="component" value="Unassembled WGS sequence"/>
</dbReference>
<evidence type="ECO:0000256" key="7">
    <source>
        <dbReference type="ARBA" id="ARBA00022679"/>
    </source>
</evidence>
<comment type="function">
    <text evidence="12">Mannosyltransferase involved in glycosylphosphatidylinositol-anchor biosynthesis.</text>
</comment>
<comment type="similarity">
    <text evidence="3 12">Belongs to the PIGV family.</text>
</comment>
<dbReference type="OrthoDB" id="10252502at2759"/>
<keyword evidence="10 12" id="KW-1133">Transmembrane helix</keyword>
<evidence type="ECO:0000256" key="8">
    <source>
        <dbReference type="ARBA" id="ARBA00022692"/>
    </source>
</evidence>
<feature type="transmembrane region" description="Helical" evidence="12">
    <location>
        <begin position="20"/>
        <end position="44"/>
    </location>
</feature>
<keyword evidence="11 12" id="KW-0472">Membrane</keyword>
<proteinExistence type="inferred from homology"/>
<dbReference type="STRING" id="139420.A0A371DE22"/>
<evidence type="ECO:0000256" key="4">
    <source>
        <dbReference type="ARBA" id="ARBA00013795"/>
    </source>
</evidence>
<dbReference type="GO" id="GO:0004376">
    <property type="term" value="F:GPI mannosyltransferase activity"/>
    <property type="evidence" value="ECO:0007669"/>
    <property type="project" value="InterPro"/>
</dbReference>